<dbReference type="GO" id="GO:1901170">
    <property type="term" value="P:naphthalene catabolic process"/>
    <property type="evidence" value="ECO:0007669"/>
    <property type="project" value="InterPro"/>
</dbReference>
<dbReference type="PANTHER" id="PTHR42943:SF13">
    <property type="entry name" value="GLUTATHIONE S-TRANSFERASE KAPPA-RELATED"/>
    <property type="match status" value="1"/>
</dbReference>
<evidence type="ECO:0000256" key="2">
    <source>
        <dbReference type="PIRSR" id="PIRSR006386-1"/>
    </source>
</evidence>
<feature type="active site" description="Nucleophile" evidence="2">
    <location>
        <position position="13"/>
    </location>
</feature>
<keyword evidence="1 4" id="KW-0413">Isomerase</keyword>
<organism evidence="4 5">
    <name type="scientific">Rhodopseudomonas pseudopalustris</name>
    <dbReference type="NCBI Taxonomy" id="1513892"/>
    <lineage>
        <taxon>Bacteria</taxon>
        <taxon>Pseudomonadati</taxon>
        <taxon>Pseudomonadota</taxon>
        <taxon>Alphaproteobacteria</taxon>
        <taxon>Hyphomicrobiales</taxon>
        <taxon>Nitrobacteraceae</taxon>
        <taxon>Rhodopseudomonas</taxon>
    </lineage>
</organism>
<accession>A0A1H8TXG6</accession>
<gene>
    <name evidence="4" type="ORF">SAMN05444123_106180</name>
</gene>
<dbReference type="GO" id="GO:0004364">
    <property type="term" value="F:glutathione transferase activity"/>
    <property type="evidence" value="ECO:0007669"/>
    <property type="project" value="TreeGrafter"/>
</dbReference>
<dbReference type="RefSeq" id="WP_092684415.1">
    <property type="nucleotide sequence ID" value="NZ_FODT01000006.1"/>
</dbReference>
<dbReference type="SUPFAM" id="SSF52833">
    <property type="entry name" value="Thioredoxin-like"/>
    <property type="match status" value="1"/>
</dbReference>
<dbReference type="EC" id="5.99.1.4" evidence="1"/>
<dbReference type="PIRSF" id="PIRSF006386">
    <property type="entry name" value="HCCAis_GSTk"/>
    <property type="match status" value="1"/>
</dbReference>
<evidence type="ECO:0000313" key="5">
    <source>
        <dbReference type="Proteomes" id="UP000199615"/>
    </source>
</evidence>
<evidence type="ECO:0000256" key="1">
    <source>
        <dbReference type="PIRNR" id="PIRNR006386"/>
    </source>
</evidence>
<dbReference type="EMBL" id="FODT01000006">
    <property type="protein sequence ID" value="SEO95710.1"/>
    <property type="molecule type" value="Genomic_DNA"/>
</dbReference>
<protein>
    <recommendedName>
        <fullName evidence="1">2-hydroxychromene-2-carboxylate isomerase</fullName>
        <ecNumber evidence="1">5.99.1.4</ecNumber>
    </recommendedName>
</protein>
<sequence length="207" mass="23422">MSRQIDYYFSFQSPWAYIGHQAFRRLVEAHDLAVNYKPVLLTGLFSETGGLPLAKRHPARQRYRLVELQRWREKRGLDFKLWPKHWPFDARLADGVVLAAVAAGLDPELYLQQAYAGVWERELDLADPAVLITLADDAGLPGEKLVAHAASDQTRDAYEQNRQDAMAADVFGSPAYVLDGEVFWGQDRIELLADALKSGRGPYRPPR</sequence>
<name>A0A1H8TXG6_9BRAD</name>
<feature type="domain" description="DSBA-like thioredoxin" evidence="3">
    <location>
        <begin position="4"/>
        <end position="197"/>
    </location>
</feature>
<reference evidence="5" key="1">
    <citation type="submission" date="2016-10" db="EMBL/GenBank/DDBJ databases">
        <authorList>
            <person name="Varghese N."/>
            <person name="Submissions S."/>
        </authorList>
    </citation>
    <scope>NUCLEOTIDE SEQUENCE [LARGE SCALE GENOMIC DNA]</scope>
    <source>
        <strain evidence="5">DSM 123</strain>
    </source>
</reference>
<evidence type="ECO:0000259" key="3">
    <source>
        <dbReference type="Pfam" id="PF01323"/>
    </source>
</evidence>
<dbReference type="PANTHER" id="PTHR42943">
    <property type="entry name" value="GLUTATHIONE S-TRANSFERASE KAPPA"/>
    <property type="match status" value="1"/>
</dbReference>
<proteinExistence type="inferred from homology"/>
<comment type="similarity">
    <text evidence="1">Belongs to the GST superfamily. NadH family.</text>
</comment>
<dbReference type="InterPro" id="IPR036249">
    <property type="entry name" value="Thioredoxin-like_sf"/>
</dbReference>
<keyword evidence="5" id="KW-1185">Reference proteome</keyword>
<dbReference type="InterPro" id="IPR001853">
    <property type="entry name" value="DSBA-like_thioredoxin_dom"/>
</dbReference>
<dbReference type="Pfam" id="PF01323">
    <property type="entry name" value="DSBA"/>
    <property type="match status" value="1"/>
</dbReference>
<dbReference type="GO" id="GO:0018845">
    <property type="term" value="F:2-hydroxychromene-2-carboxylate isomerase activity"/>
    <property type="evidence" value="ECO:0007669"/>
    <property type="project" value="UniProtKB-UniRule"/>
</dbReference>
<dbReference type="CDD" id="cd03022">
    <property type="entry name" value="DsbA_HCCA_Iso"/>
    <property type="match status" value="1"/>
</dbReference>
<dbReference type="GO" id="GO:0006749">
    <property type="term" value="P:glutathione metabolic process"/>
    <property type="evidence" value="ECO:0007669"/>
    <property type="project" value="TreeGrafter"/>
</dbReference>
<dbReference type="InterPro" id="IPR044087">
    <property type="entry name" value="NahD-like"/>
</dbReference>
<evidence type="ECO:0000313" key="4">
    <source>
        <dbReference type="EMBL" id="SEO95710.1"/>
    </source>
</evidence>
<dbReference type="AlphaFoldDB" id="A0A1H8TXG6"/>
<dbReference type="Gene3D" id="3.40.30.10">
    <property type="entry name" value="Glutaredoxin"/>
    <property type="match status" value="1"/>
</dbReference>
<dbReference type="GO" id="GO:0004602">
    <property type="term" value="F:glutathione peroxidase activity"/>
    <property type="evidence" value="ECO:0007669"/>
    <property type="project" value="TreeGrafter"/>
</dbReference>
<dbReference type="InterPro" id="IPR051924">
    <property type="entry name" value="GST_Kappa/NadH"/>
</dbReference>
<dbReference type="InterPro" id="IPR014440">
    <property type="entry name" value="HCCAis_GSTk"/>
</dbReference>
<dbReference type="OrthoDB" id="5244108at2"/>
<comment type="catalytic activity">
    <reaction evidence="1">
        <text>2-hydroxychromene-2-carboxylate = (3E)-4-(2-hydroxyphenyl)-2-oxobut-3-enoate</text>
        <dbReference type="Rhea" id="RHEA:27401"/>
        <dbReference type="ChEBI" id="CHEBI:59350"/>
        <dbReference type="ChEBI" id="CHEBI:59353"/>
        <dbReference type="EC" id="5.99.1.4"/>
    </reaction>
</comment>
<dbReference type="Proteomes" id="UP000199615">
    <property type="component" value="Unassembled WGS sequence"/>
</dbReference>